<sequence length="682" mass="74324">MNNSTLGSLPQTLLSTIQNIQSRDSVSHATHQFASSAGSSGNVLQDIIQATTQLSNSLNLYSSANFTEPKLISRLKEHANTSHSLHLSDLNVHQIVDALKKRTGVKYGEDIPLDRAALVDWCISRFEAWGTSVGMETFKDEIGEGTVSLVLGGKVLVVDVEFSVNRSSPLPSIKVLNVKTSYANFDTAGSASLDAFLATSMSAFCDAVQMSEADVNPLEAARLGTVVNSHLRYLVMLDRLANRKEDGGIRWFVDVDQLCHVLEDFAKAEAQAVSSSLLQHTAPLDIFLLRAHALPLPYLMSPCISFLIHLSPASYLRLLRQSSDDIVTDPVPHLPQLDIPLSRIRTFLSSRPQTGVAIATLTLSPEPDFHSSASVSMPALNARPVFPLVPGGIDLEHLFPQTFDSPLDLDGEPFSKPSWILDFTQGGSRPGVVMSQSRMREIELVVNPLSSIDQLDNIMSFGTGSWVDILFNPSSADPSSPVSPERYTAIYRSPSSAHPPLQLRLTAPEEPGFVLERVPVHSMKEAWGVLEIVREQCWLNEILLGCKWTAEGLPSETDVLSDDTEPTEEDLLAVLSGTNVPHKIPVNVFLLQSRFNAENMDGMSVVNDQRPRIFMLAPERPPISGSVGINITYDESKPRGICVEVNGAMGVDIKVDLLEEVCRRGGTFGLPGRIWASASGSS</sequence>
<evidence type="ECO:0000313" key="2">
    <source>
        <dbReference type="Proteomes" id="UP000219338"/>
    </source>
</evidence>
<dbReference type="STRING" id="47428.A0A284QLD8"/>
<dbReference type="OrthoDB" id="544685at2759"/>
<gene>
    <name evidence="1" type="ORF">ARMOST_00513</name>
</gene>
<evidence type="ECO:0008006" key="3">
    <source>
        <dbReference type="Google" id="ProtNLM"/>
    </source>
</evidence>
<keyword evidence="2" id="KW-1185">Reference proteome</keyword>
<reference evidence="2" key="1">
    <citation type="journal article" date="2017" name="Nat. Ecol. Evol.">
        <title>Genome expansion and lineage-specific genetic innovations in the forest pathogenic fungi Armillaria.</title>
        <authorList>
            <person name="Sipos G."/>
            <person name="Prasanna A.N."/>
            <person name="Walter M.C."/>
            <person name="O'Connor E."/>
            <person name="Balint B."/>
            <person name="Krizsan K."/>
            <person name="Kiss B."/>
            <person name="Hess J."/>
            <person name="Varga T."/>
            <person name="Slot J."/>
            <person name="Riley R."/>
            <person name="Boka B."/>
            <person name="Rigling D."/>
            <person name="Barry K."/>
            <person name="Lee J."/>
            <person name="Mihaltcheva S."/>
            <person name="LaButti K."/>
            <person name="Lipzen A."/>
            <person name="Waldron R."/>
            <person name="Moloney N.M."/>
            <person name="Sperisen C."/>
            <person name="Kredics L."/>
            <person name="Vagvoelgyi C."/>
            <person name="Patrignani A."/>
            <person name="Fitzpatrick D."/>
            <person name="Nagy I."/>
            <person name="Doyle S."/>
            <person name="Anderson J.B."/>
            <person name="Grigoriev I.V."/>
            <person name="Gueldener U."/>
            <person name="Muensterkoetter M."/>
            <person name="Nagy L.G."/>
        </authorList>
    </citation>
    <scope>NUCLEOTIDE SEQUENCE [LARGE SCALE GENOMIC DNA]</scope>
    <source>
        <strain evidence="2">C18/9</strain>
    </source>
</reference>
<protein>
    <recommendedName>
        <fullName evidence="3">Mediator complex subunit 1</fullName>
    </recommendedName>
</protein>
<accession>A0A284QLD8</accession>
<dbReference type="Proteomes" id="UP000219338">
    <property type="component" value="Unassembled WGS sequence"/>
</dbReference>
<organism evidence="1 2">
    <name type="scientific">Armillaria ostoyae</name>
    <name type="common">Armillaria root rot fungus</name>
    <dbReference type="NCBI Taxonomy" id="47428"/>
    <lineage>
        <taxon>Eukaryota</taxon>
        <taxon>Fungi</taxon>
        <taxon>Dikarya</taxon>
        <taxon>Basidiomycota</taxon>
        <taxon>Agaricomycotina</taxon>
        <taxon>Agaricomycetes</taxon>
        <taxon>Agaricomycetidae</taxon>
        <taxon>Agaricales</taxon>
        <taxon>Marasmiineae</taxon>
        <taxon>Physalacriaceae</taxon>
        <taxon>Armillaria</taxon>
    </lineage>
</organism>
<dbReference type="EMBL" id="FUEG01000001">
    <property type="protein sequence ID" value="SJK97262.1"/>
    <property type="molecule type" value="Genomic_DNA"/>
</dbReference>
<name>A0A284QLD8_ARMOS</name>
<dbReference type="OMA" id="CWLNETL"/>
<dbReference type="AlphaFoldDB" id="A0A284QLD8"/>
<proteinExistence type="predicted"/>
<evidence type="ECO:0000313" key="1">
    <source>
        <dbReference type="EMBL" id="SJK97262.1"/>
    </source>
</evidence>